<dbReference type="GO" id="GO:0006355">
    <property type="term" value="P:regulation of DNA-templated transcription"/>
    <property type="evidence" value="ECO:0007669"/>
    <property type="project" value="TreeGrafter"/>
</dbReference>
<evidence type="ECO:0000313" key="8">
    <source>
        <dbReference type="Proteomes" id="UP000754644"/>
    </source>
</evidence>
<dbReference type="CDD" id="cd00156">
    <property type="entry name" value="REC"/>
    <property type="match status" value="1"/>
</dbReference>
<comment type="caution">
    <text evidence="5">Lacks conserved residue(s) required for the propagation of feature annotation.</text>
</comment>
<dbReference type="GO" id="GO:0000976">
    <property type="term" value="F:transcription cis-regulatory region binding"/>
    <property type="evidence" value="ECO:0007669"/>
    <property type="project" value="TreeGrafter"/>
</dbReference>
<comment type="caution">
    <text evidence="7">The sequence shown here is derived from an EMBL/GenBank/DDBJ whole genome shotgun (WGS) entry which is preliminary data.</text>
</comment>
<keyword evidence="3" id="KW-0238">DNA-binding</keyword>
<dbReference type="EMBL" id="JABMOJ010000446">
    <property type="protein sequence ID" value="NQV66026.1"/>
    <property type="molecule type" value="Genomic_DNA"/>
</dbReference>
<dbReference type="PANTHER" id="PTHR48111:SF22">
    <property type="entry name" value="REGULATOR OF RPOS"/>
    <property type="match status" value="1"/>
</dbReference>
<gene>
    <name evidence="7" type="ORF">HQ497_11750</name>
</gene>
<dbReference type="GO" id="GO:0032993">
    <property type="term" value="C:protein-DNA complex"/>
    <property type="evidence" value="ECO:0007669"/>
    <property type="project" value="TreeGrafter"/>
</dbReference>
<accession>A0A972VYR2</accession>
<dbReference type="InterPro" id="IPR001789">
    <property type="entry name" value="Sig_transdc_resp-reg_receiver"/>
</dbReference>
<feature type="domain" description="Response regulatory" evidence="6">
    <location>
        <begin position="2"/>
        <end position="119"/>
    </location>
</feature>
<dbReference type="Gene3D" id="3.40.50.2300">
    <property type="match status" value="1"/>
</dbReference>
<dbReference type="SMART" id="SM00448">
    <property type="entry name" value="REC"/>
    <property type="match status" value="1"/>
</dbReference>
<evidence type="ECO:0000313" key="7">
    <source>
        <dbReference type="EMBL" id="NQV66026.1"/>
    </source>
</evidence>
<name>A0A972VYR2_9GAMM</name>
<evidence type="ECO:0000256" key="5">
    <source>
        <dbReference type="PROSITE-ProRule" id="PRU00169"/>
    </source>
</evidence>
<keyword evidence="4" id="KW-0804">Transcription</keyword>
<keyword evidence="2" id="KW-0805">Transcription regulation</keyword>
<dbReference type="GO" id="GO:0000156">
    <property type="term" value="F:phosphorelay response regulator activity"/>
    <property type="evidence" value="ECO:0007669"/>
    <property type="project" value="TreeGrafter"/>
</dbReference>
<protein>
    <submittedName>
        <fullName evidence="7">Response regulator</fullName>
    </submittedName>
</protein>
<dbReference type="GO" id="GO:0005829">
    <property type="term" value="C:cytosol"/>
    <property type="evidence" value="ECO:0007669"/>
    <property type="project" value="TreeGrafter"/>
</dbReference>
<evidence type="ECO:0000256" key="1">
    <source>
        <dbReference type="ARBA" id="ARBA00023012"/>
    </source>
</evidence>
<evidence type="ECO:0000256" key="4">
    <source>
        <dbReference type="ARBA" id="ARBA00023163"/>
    </source>
</evidence>
<dbReference type="InterPro" id="IPR011006">
    <property type="entry name" value="CheY-like_superfamily"/>
</dbReference>
<dbReference type="Proteomes" id="UP000754644">
    <property type="component" value="Unassembled WGS sequence"/>
</dbReference>
<dbReference type="SUPFAM" id="SSF52172">
    <property type="entry name" value="CheY-like"/>
    <property type="match status" value="1"/>
</dbReference>
<evidence type="ECO:0000256" key="3">
    <source>
        <dbReference type="ARBA" id="ARBA00023125"/>
    </source>
</evidence>
<dbReference type="PROSITE" id="PS50110">
    <property type="entry name" value="RESPONSE_REGULATORY"/>
    <property type="match status" value="1"/>
</dbReference>
<keyword evidence="1" id="KW-0902">Two-component regulatory system</keyword>
<sequence length="309" mass="34449">MNIVLTETDVEFRAELKAAFELDGHSVFEASDGHQALALIRAAKPNLIVSEVSLPDMKGDALFEKVKQLGVDYGVIPFIFLSASTTESHKVERLNGGADGVFEKPVNFPLLRAHANACLSNSRRHANLIEAKLENFSRSLLTGSKSNFDHLSPLGDNIDQYLANFKDLIGELVNHANAKTLPAAAAQTIDTSRLQPLTYIRFCLAELDRRREIVSTLNSEALTWWLIFTVAESEYSGEPVFVSDLYYSTPSAKTTINSRMNQLIEKGVLAKRSHSSDGRRQQLIMTDHFKVKFSKHINESIDMLRSELP</sequence>
<dbReference type="SUPFAM" id="SSF46785">
    <property type="entry name" value="Winged helix' DNA-binding domain"/>
    <property type="match status" value="1"/>
</dbReference>
<dbReference type="AlphaFoldDB" id="A0A972VYR2"/>
<dbReference type="InterPro" id="IPR039420">
    <property type="entry name" value="WalR-like"/>
</dbReference>
<organism evidence="7 8">
    <name type="scientific">SAR86 cluster bacterium</name>
    <dbReference type="NCBI Taxonomy" id="2030880"/>
    <lineage>
        <taxon>Bacteria</taxon>
        <taxon>Pseudomonadati</taxon>
        <taxon>Pseudomonadota</taxon>
        <taxon>Gammaproteobacteria</taxon>
        <taxon>SAR86 cluster</taxon>
    </lineage>
</organism>
<evidence type="ECO:0000256" key="2">
    <source>
        <dbReference type="ARBA" id="ARBA00023015"/>
    </source>
</evidence>
<dbReference type="PANTHER" id="PTHR48111">
    <property type="entry name" value="REGULATOR OF RPOS"/>
    <property type="match status" value="1"/>
</dbReference>
<reference evidence="7" key="1">
    <citation type="submission" date="2020-05" db="EMBL/GenBank/DDBJ databases">
        <title>Sulfur intermediates as new biogeochemical hubs in an aquatic model microbial ecosystem.</title>
        <authorList>
            <person name="Vigneron A."/>
        </authorList>
    </citation>
    <scope>NUCLEOTIDE SEQUENCE</scope>
    <source>
        <strain evidence="7">Bin.250</strain>
    </source>
</reference>
<dbReference type="InterPro" id="IPR036390">
    <property type="entry name" value="WH_DNA-bd_sf"/>
</dbReference>
<dbReference type="Pfam" id="PF00072">
    <property type="entry name" value="Response_reg"/>
    <property type="match status" value="1"/>
</dbReference>
<evidence type="ECO:0000259" key="6">
    <source>
        <dbReference type="PROSITE" id="PS50110"/>
    </source>
</evidence>
<proteinExistence type="predicted"/>